<dbReference type="EMBL" id="KL142418">
    <property type="protein sequence ID" value="KDR67007.1"/>
    <property type="molecule type" value="Genomic_DNA"/>
</dbReference>
<dbReference type="HOGENOM" id="CLU_754528_0_0_1"/>
<gene>
    <name evidence="2" type="ORF">GALMADRAFT_80225</name>
</gene>
<evidence type="ECO:0000256" key="1">
    <source>
        <dbReference type="SAM" id="MobiDB-lite"/>
    </source>
</evidence>
<reference evidence="3" key="1">
    <citation type="journal article" date="2014" name="Proc. Natl. Acad. Sci. U.S.A.">
        <title>Extensive sampling of basidiomycete genomes demonstrates inadequacy of the white-rot/brown-rot paradigm for wood decay fungi.</title>
        <authorList>
            <person name="Riley R."/>
            <person name="Salamov A.A."/>
            <person name="Brown D.W."/>
            <person name="Nagy L.G."/>
            <person name="Floudas D."/>
            <person name="Held B.W."/>
            <person name="Levasseur A."/>
            <person name="Lombard V."/>
            <person name="Morin E."/>
            <person name="Otillar R."/>
            <person name="Lindquist E.A."/>
            <person name="Sun H."/>
            <person name="LaButti K.M."/>
            <person name="Schmutz J."/>
            <person name="Jabbour D."/>
            <person name="Luo H."/>
            <person name="Baker S.E."/>
            <person name="Pisabarro A.G."/>
            <person name="Walton J.D."/>
            <person name="Blanchette R.A."/>
            <person name="Henrissat B."/>
            <person name="Martin F."/>
            <person name="Cullen D."/>
            <person name="Hibbett D.S."/>
            <person name="Grigoriev I.V."/>
        </authorList>
    </citation>
    <scope>NUCLEOTIDE SEQUENCE [LARGE SCALE GENOMIC DNA]</scope>
    <source>
        <strain evidence="3">CBS 339.88</strain>
    </source>
</reference>
<accession>A0A067SAN5</accession>
<evidence type="ECO:0000313" key="3">
    <source>
        <dbReference type="Proteomes" id="UP000027222"/>
    </source>
</evidence>
<proteinExistence type="predicted"/>
<keyword evidence="3" id="KW-1185">Reference proteome</keyword>
<dbReference type="AlphaFoldDB" id="A0A067SAN5"/>
<evidence type="ECO:0000313" key="2">
    <source>
        <dbReference type="EMBL" id="KDR67007.1"/>
    </source>
</evidence>
<feature type="region of interest" description="Disordered" evidence="1">
    <location>
        <begin position="221"/>
        <end position="240"/>
    </location>
</feature>
<sequence length="397" mass="43719">MSHIDPALRPSIPASPQAAPFSTLLSTTQSTPPTLQQQTLLKGKLRCGASSCGRQATASCTKEMCKACCIRGAGVCNYKGHNNGLRAVSTSDDPLHMPRPLPALPLRSAKNERRIKHAVLLVSYVSDDATPSFLPLQDIKTWPTLNLASLLHLRSQLGLNTDDIAELYISTTHGKFWIPTLDYSMTVKTDEKIFIRRKGILTTQHPSTFFDPLAFAQQSTILSPGPQTPRKRARDSDSATASLPSVKRLCFGFSPEVESALSSPCPVLPALLSAVPVPVLSDTLANEDLVSDQLWESGSVLTPTQLGDKWPQKMYARDMAQAFAFLKDATDTGELSDRFSRVFNGSPWKSSTYHLNRRFWEALPEHIKQEARTLPRDPVVGLWTAWRKGKPGWNSAK</sequence>
<name>A0A067SAN5_GALM3</name>
<dbReference type="Proteomes" id="UP000027222">
    <property type="component" value="Unassembled WGS sequence"/>
</dbReference>
<organism evidence="2 3">
    <name type="scientific">Galerina marginata (strain CBS 339.88)</name>
    <dbReference type="NCBI Taxonomy" id="685588"/>
    <lineage>
        <taxon>Eukaryota</taxon>
        <taxon>Fungi</taxon>
        <taxon>Dikarya</taxon>
        <taxon>Basidiomycota</taxon>
        <taxon>Agaricomycotina</taxon>
        <taxon>Agaricomycetes</taxon>
        <taxon>Agaricomycetidae</taxon>
        <taxon>Agaricales</taxon>
        <taxon>Agaricineae</taxon>
        <taxon>Strophariaceae</taxon>
        <taxon>Galerina</taxon>
    </lineage>
</organism>
<dbReference type="OrthoDB" id="3028573at2759"/>
<protein>
    <submittedName>
        <fullName evidence="2">Uncharacterized protein</fullName>
    </submittedName>
</protein>